<dbReference type="RefSeq" id="XP_029617543.1">
    <property type="nucleotide sequence ID" value="XM_029761683.1"/>
</dbReference>
<feature type="domain" description="Methyltransferase" evidence="2">
    <location>
        <begin position="147"/>
        <end position="434"/>
    </location>
</feature>
<dbReference type="InterPro" id="IPR029063">
    <property type="entry name" value="SAM-dependent_MTases_sf"/>
</dbReference>
<dbReference type="Pfam" id="PF13679">
    <property type="entry name" value="Methyltransf_32"/>
    <property type="match status" value="1"/>
</dbReference>
<evidence type="ECO:0000259" key="2">
    <source>
        <dbReference type="Pfam" id="PF13679"/>
    </source>
</evidence>
<name>A0A674BJU5_SALTR</name>
<sequence>MASSMNSLEAIQKKIDAVKLFLSVSLSIANAHTVDFYTCDVWDQFMAVPPVDVLTEITLNGDHKRTPEHYLNHGNAEKITFGFCDDSKRLVDVAELLEAAYAHSLPGLGVCVGRTELLQSLRHTDNAQPLEEVPSAVVESDEFMNSKKSHEVQAMSEVVASLAQRCRVKQVIDVGSGKGYLCSFLSLRYGLQVYGIDSSSSNTHGAQERNRKLKKYSRAYQRHSKANRTLTVMLPSGQEDLEDIAPGEREREDMVKMSGDAEKEEGRRDGEAQTNTTGLTDRNEEDAMTSLTSAILLEDNSLPELDQSDPASAPEDPFLSALCVGMVEPTSPRGPPSELSLEERERRKRENLERKARSWVNSGGMGSGMLYSPLTSYVTAETELKEIIGELEDAVMVGLHTCGDLAPSTLRMFVAKRELLSVCSVGCCYHLLSEEFDPTRQECPSSSVCGFPLSGYLREQSWFCGRNARMSACLALERVAKGQGIQMESLFYRAVLHVILKDHYSSFKSEKRVGNVYSKATSFVDYVWRALRRLELDESKLSDGVIQGYHDTYRPRMVEMEAFNMLKVTLAPCIEGLILLDRLCFLKEQEDVEFSTLVQLFDPLLSPRCYGVVGVKAPGTELSE</sequence>
<dbReference type="Gene3D" id="3.40.50.150">
    <property type="entry name" value="Vaccinia Virus protein VP39"/>
    <property type="match status" value="1"/>
</dbReference>
<accession>A0A674BJU5</accession>
<dbReference type="SUPFAM" id="SSF53335">
    <property type="entry name" value="S-adenosyl-L-methionine-dependent methyltransferases"/>
    <property type="match status" value="1"/>
</dbReference>
<dbReference type="InParanoid" id="A0A674BJU5"/>
<feature type="compositionally biased region" description="Basic and acidic residues" evidence="1">
    <location>
        <begin position="246"/>
        <end position="271"/>
    </location>
</feature>
<feature type="region of interest" description="Disordered" evidence="1">
    <location>
        <begin position="228"/>
        <end position="286"/>
    </location>
</feature>
<dbReference type="GeneID" id="115199110"/>
<evidence type="ECO:0000256" key="1">
    <source>
        <dbReference type="SAM" id="MobiDB-lite"/>
    </source>
</evidence>
<dbReference type="OrthoDB" id="10258156at2759"/>
<dbReference type="Proteomes" id="UP000472277">
    <property type="component" value="Chromosome 8"/>
</dbReference>
<protein>
    <submittedName>
        <fullName evidence="3">Methyltransferase like 25</fullName>
    </submittedName>
</protein>
<dbReference type="PANTHER" id="PTHR12496:SF9">
    <property type="entry name" value="METHYLTRANSFERASE-LIKE PROTEIN 25-RELATED"/>
    <property type="match status" value="1"/>
</dbReference>
<feature type="region of interest" description="Disordered" evidence="1">
    <location>
        <begin position="327"/>
        <end position="353"/>
    </location>
</feature>
<dbReference type="CDD" id="cd02440">
    <property type="entry name" value="AdoMet_MTases"/>
    <property type="match status" value="1"/>
</dbReference>
<dbReference type="Ensembl" id="ENSSTUT00000075646.1">
    <property type="protein sequence ID" value="ENSSTUP00000071262.1"/>
    <property type="gene ID" value="ENSSTUG00000031176.1"/>
</dbReference>
<keyword evidence="4" id="KW-1185">Reference proteome</keyword>
<dbReference type="AlphaFoldDB" id="A0A674BJU5"/>
<dbReference type="PANTHER" id="PTHR12496">
    <property type="entry name" value="CGI-41 METHYLTRANSFERASE"/>
    <property type="match status" value="1"/>
</dbReference>
<organism evidence="3 4">
    <name type="scientific">Salmo trutta</name>
    <name type="common">Brown trout</name>
    <dbReference type="NCBI Taxonomy" id="8032"/>
    <lineage>
        <taxon>Eukaryota</taxon>
        <taxon>Metazoa</taxon>
        <taxon>Chordata</taxon>
        <taxon>Craniata</taxon>
        <taxon>Vertebrata</taxon>
        <taxon>Euteleostomi</taxon>
        <taxon>Actinopterygii</taxon>
        <taxon>Neopterygii</taxon>
        <taxon>Teleostei</taxon>
        <taxon>Protacanthopterygii</taxon>
        <taxon>Salmoniformes</taxon>
        <taxon>Salmonidae</taxon>
        <taxon>Salmoninae</taxon>
        <taxon>Salmo</taxon>
    </lineage>
</organism>
<dbReference type="OMA" id="YEEENVC"/>
<gene>
    <name evidence="3" type="primary">LOC115199110</name>
</gene>
<evidence type="ECO:0000313" key="4">
    <source>
        <dbReference type="Proteomes" id="UP000472277"/>
    </source>
</evidence>
<dbReference type="GeneTree" id="ENSGT00530000063745"/>
<dbReference type="FunCoup" id="A0A674BJU5">
    <property type="interactions" value="510"/>
</dbReference>
<reference evidence="3" key="2">
    <citation type="submission" date="2025-09" db="UniProtKB">
        <authorList>
            <consortium name="Ensembl"/>
        </authorList>
    </citation>
    <scope>IDENTIFICATION</scope>
</reference>
<evidence type="ECO:0000313" key="3">
    <source>
        <dbReference type="Ensembl" id="ENSSTUP00000071262.1"/>
    </source>
</evidence>
<reference evidence="3" key="1">
    <citation type="submission" date="2025-08" db="UniProtKB">
        <authorList>
            <consortium name="Ensembl"/>
        </authorList>
    </citation>
    <scope>IDENTIFICATION</scope>
</reference>
<dbReference type="InterPro" id="IPR025714">
    <property type="entry name" value="Methyltranfer_dom"/>
</dbReference>
<dbReference type="KEGG" id="stru:115199110"/>
<dbReference type="InterPro" id="IPR052220">
    <property type="entry name" value="METTL25"/>
</dbReference>
<proteinExistence type="predicted"/>
<feature type="compositionally biased region" description="Basic and acidic residues" evidence="1">
    <location>
        <begin position="341"/>
        <end position="353"/>
    </location>
</feature>